<name>A0A9Q9AH29_9PEZI</name>
<protein>
    <recommendedName>
        <fullName evidence="3">F-box domain-containing protein</fullName>
    </recommendedName>
</protein>
<dbReference type="AlphaFoldDB" id="A0A9Q9AH29"/>
<accession>A0A9Q9AH29</accession>
<evidence type="ECO:0008006" key="3">
    <source>
        <dbReference type="Google" id="ProtNLM"/>
    </source>
</evidence>
<reference evidence="1" key="1">
    <citation type="submission" date="2022-06" db="EMBL/GenBank/DDBJ databases">
        <title>Complete genome sequences of two strains of the flax pathogen Septoria linicola.</title>
        <authorList>
            <person name="Lapalu N."/>
            <person name="Simon A."/>
            <person name="Demenou B."/>
            <person name="Paumier D."/>
            <person name="Guillot M.-P."/>
            <person name="Gout L."/>
            <person name="Valade R."/>
        </authorList>
    </citation>
    <scope>NUCLEOTIDE SEQUENCE</scope>
    <source>
        <strain evidence="1">SE15195</strain>
    </source>
</reference>
<dbReference type="PANTHER" id="PTHR42085">
    <property type="entry name" value="F-BOX DOMAIN-CONTAINING PROTEIN"/>
    <property type="match status" value="1"/>
</dbReference>
<evidence type="ECO:0000313" key="2">
    <source>
        <dbReference type="Proteomes" id="UP001056384"/>
    </source>
</evidence>
<proteinExistence type="predicted"/>
<gene>
    <name evidence="1" type="ORF">Slin15195_G025980</name>
</gene>
<organism evidence="1 2">
    <name type="scientific">Septoria linicola</name>
    <dbReference type="NCBI Taxonomy" id="215465"/>
    <lineage>
        <taxon>Eukaryota</taxon>
        <taxon>Fungi</taxon>
        <taxon>Dikarya</taxon>
        <taxon>Ascomycota</taxon>
        <taxon>Pezizomycotina</taxon>
        <taxon>Dothideomycetes</taxon>
        <taxon>Dothideomycetidae</taxon>
        <taxon>Mycosphaerellales</taxon>
        <taxon>Mycosphaerellaceae</taxon>
        <taxon>Septoria</taxon>
    </lineage>
</organism>
<dbReference type="PANTHER" id="PTHR42085:SF1">
    <property type="entry name" value="F-BOX DOMAIN-CONTAINING PROTEIN"/>
    <property type="match status" value="1"/>
</dbReference>
<keyword evidence="2" id="KW-1185">Reference proteome</keyword>
<evidence type="ECO:0000313" key="1">
    <source>
        <dbReference type="EMBL" id="USW49279.1"/>
    </source>
</evidence>
<dbReference type="Proteomes" id="UP001056384">
    <property type="component" value="Chromosome 2"/>
</dbReference>
<sequence length="228" mass="25430">MSVEAAKALCLVAKNGKRPRLADRRSKAKIRLVKTPATAQVQARVESRSKCHLLNLPAELRNAIWELALTESEDDPSKMLLVTPSLREPGLLLTNKQIRNETHKMWFSVNFFNIHTRDCNSTLQRQFFAWVPPQVEANVTLSLGGGCNWANLMEWCKHVFEGKFPELGCFPADPNAADAYNDLVAVAASATSTAADLRANGAPWRVCEMVLGNLRWVAGRTAEEWLED</sequence>
<dbReference type="EMBL" id="CP099419">
    <property type="protein sequence ID" value="USW49279.1"/>
    <property type="molecule type" value="Genomic_DNA"/>
</dbReference>
<dbReference type="InterPro" id="IPR038883">
    <property type="entry name" value="AN11006-like"/>
</dbReference>